<dbReference type="PANTHER" id="PTHR46060:SF1">
    <property type="entry name" value="MARINER MOS1 TRANSPOSASE-LIKE PROTEIN"/>
    <property type="match status" value="1"/>
</dbReference>
<dbReference type="EMBL" id="BGPR01153810">
    <property type="protein sequence ID" value="GBL69219.1"/>
    <property type="molecule type" value="Genomic_DNA"/>
</dbReference>
<protein>
    <recommendedName>
        <fullName evidence="3">Histone-lysine N-methyltransferase SETMAR</fullName>
    </recommendedName>
</protein>
<evidence type="ECO:0008006" key="3">
    <source>
        <dbReference type="Google" id="ProtNLM"/>
    </source>
</evidence>
<dbReference type="InterPro" id="IPR036397">
    <property type="entry name" value="RNaseH_sf"/>
</dbReference>
<sequence>MPRPAIVKWCQQFEDGRIDLTDEERQGSPTTVRTSDMVQQVEDIILSSRRVSVADISQELGISVGSAHSGGLQPDSPSPGFATGSAHSIVRHQLDFRKLCSQWVPYSLTSEYKGARFAASLEFLQRYSEEDNDFLSRIITGDETWVHCFTPETKQASMARRHTSSTVRTKSKVPPSAGKVWLLFLSITKELSTPSLCGRAQPLMLSRTAKH</sequence>
<evidence type="ECO:0000313" key="2">
    <source>
        <dbReference type="Proteomes" id="UP000499080"/>
    </source>
</evidence>
<dbReference type="InterPro" id="IPR052709">
    <property type="entry name" value="Transposase-MT_Hybrid"/>
</dbReference>
<dbReference type="PANTHER" id="PTHR46060">
    <property type="entry name" value="MARINER MOS1 TRANSPOSASE-LIKE PROTEIN"/>
    <property type="match status" value="1"/>
</dbReference>
<accession>A0A4Y1ZUU5</accession>
<proteinExistence type="predicted"/>
<dbReference type="GO" id="GO:0003676">
    <property type="term" value="F:nucleic acid binding"/>
    <property type="evidence" value="ECO:0007669"/>
    <property type="project" value="InterPro"/>
</dbReference>
<gene>
    <name evidence="1" type="ORF">AVEN_98399_1</name>
</gene>
<name>A0A4Y1ZUU5_ARAVE</name>
<dbReference type="OrthoDB" id="6418447at2759"/>
<dbReference type="AlphaFoldDB" id="A0A4Y1ZUU5"/>
<dbReference type="Gene3D" id="3.30.420.10">
    <property type="entry name" value="Ribonuclease H-like superfamily/Ribonuclease H"/>
    <property type="match status" value="1"/>
</dbReference>
<organism evidence="1 2">
    <name type="scientific">Araneus ventricosus</name>
    <name type="common">Orbweaver spider</name>
    <name type="synonym">Epeira ventricosa</name>
    <dbReference type="NCBI Taxonomy" id="182803"/>
    <lineage>
        <taxon>Eukaryota</taxon>
        <taxon>Metazoa</taxon>
        <taxon>Ecdysozoa</taxon>
        <taxon>Arthropoda</taxon>
        <taxon>Chelicerata</taxon>
        <taxon>Arachnida</taxon>
        <taxon>Araneae</taxon>
        <taxon>Araneomorphae</taxon>
        <taxon>Entelegynae</taxon>
        <taxon>Araneoidea</taxon>
        <taxon>Araneidae</taxon>
        <taxon>Araneus</taxon>
    </lineage>
</organism>
<evidence type="ECO:0000313" key="1">
    <source>
        <dbReference type="EMBL" id="GBL69219.1"/>
    </source>
</evidence>
<comment type="caution">
    <text evidence="1">The sequence shown here is derived from an EMBL/GenBank/DDBJ whole genome shotgun (WGS) entry which is preliminary data.</text>
</comment>
<dbReference type="Proteomes" id="UP000499080">
    <property type="component" value="Unassembled WGS sequence"/>
</dbReference>
<reference evidence="1 2" key="1">
    <citation type="journal article" date="2019" name="Sci. Rep.">
        <title>Orb-weaving spider Araneus ventricosus genome elucidates the spidroin gene catalogue.</title>
        <authorList>
            <person name="Kono N."/>
            <person name="Nakamura H."/>
            <person name="Ohtoshi R."/>
            <person name="Moran D.A.P."/>
            <person name="Shinohara A."/>
            <person name="Yoshida Y."/>
            <person name="Fujiwara M."/>
            <person name="Mori M."/>
            <person name="Tomita M."/>
            <person name="Arakawa K."/>
        </authorList>
    </citation>
    <scope>NUCLEOTIDE SEQUENCE [LARGE SCALE GENOMIC DNA]</scope>
</reference>
<keyword evidence="2" id="KW-1185">Reference proteome</keyword>